<keyword evidence="1" id="KW-0175">Coiled coil</keyword>
<protein>
    <submittedName>
        <fullName evidence="2">Magnetosome protein Mad22</fullName>
    </submittedName>
</protein>
<proteinExistence type="predicted"/>
<sequence length="391" mass="44117">MGYNDAAPLYEERVRRILSDVGSGLKARQTKVLLSTEIRKLNREIAFAGDRREVLDDELDRLRREVELLDPQVAVMVGERARLLGERDALAAKVRELEAGIEEKIASLPDLAVEIERLEAELPEYPERIKELNLRREEIAERQEVLEARSRPIFESVQSLQTEISVISSTRDIIAGLVPKDIDQEVFDTIHDDTQARLDAYMDDVRDAIASVRKHQEMLSADLDTLRKDRAQAADRAARLKKVLEGMDEAEFADRSLDALSGEVDALRLEMSSLEERRTEAATTTETVRAESAALEADLRKAGERLAEVETKHARLALVEQEMLALPDVDAAMAGFQTQGRAMEEETKVTLALLHVGETTIAPLRDLRGKLEAEQEQMRDLFDRLERIEEG</sequence>
<feature type="coiled-coil region" evidence="1">
    <location>
        <begin position="38"/>
        <end position="65"/>
    </location>
</feature>
<evidence type="ECO:0000313" key="2">
    <source>
        <dbReference type="EMBL" id="AFZ77036.1"/>
    </source>
</evidence>
<dbReference type="AlphaFoldDB" id="U5IGK2"/>
<reference evidence="2" key="1">
    <citation type="journal article" date="2013" name="Environ. Microbiol.">
        <title>Comparative genomic analysis of magnetotactic bacteria from the Deltaproteobacteria provides new insights into magnetite and greigite magnetosome genes required for magnetotaxis.</title>
        <authorList>
            <person name="Lefevre C.T."/>
            <person name="Trubitsyn D."/>
            <person name="Abreu F."/>
            <person name="Kolinko S."/>
            <person name="Jogler C."/>
            <person name="de Almeida L.G."/>
            <person name="de Vasconcelos A.T."/>
            <person name="Kube M."/>
            <person name="Reinhardt R."/>
            <person name="Lins U."/>
            <person name="Pignol D."/>
            <person name="Schuler D."/>
            <person name="Bazylinski D.A."/>
            <person name="Ginet N."/>
        </authorList>
    </citation>
    <scope>NUCLEOTIDE SEQUENCE</scope>
    <source>
        <strain evidence="2">ML-1</strain>
    </source>
</reference>
<dbReference type="Gene3D" id="1.10.287.1490">
    <property type="match status" value="1"/>
</dbReference>
<evidence type="ECO:0000256" key="1">
    <source>
        <dbReference type="SAM" id="Coils"/>
    </source>
</evidence>
<accession>U5IGK2</accession>
<gene>
    <name evidence="2" type="primary">mad22</name>
    <name evidence="2" type="ORF">ALPM_00290</name>
</gene>
<feature type="coiled-coil region" evidence="1">
    <location>
        <begin position="223"/>
        <end position="312"/>
    </location>
</feature>
<organism evidence="2">
    <name type="scientific">delta proteobacterium ML-1</name>
    <dbReference type="NCBI Taxonomy" id="947513"/>
    <lineage>
        <taxon>Bacteria</taxon>
        <taxon>Deltaproteobacteria</taxon>
    </lineage>
</organism>
<feature type="coiled-coil region" evidence="1">
    <location>
        <begin position="364"/>
        <end position="391"/>
    </location>
</feature>
<feature type="coiled-coil region" evidence="1">
    <location>
        <begin position="101"/>
        <end position="149"/>
    </location>
</feature>
<dbReference type="EMBL" id="JX869937">
    <property type="protein sequence ID" value="AFZ77036.1"/>
    <property type="molecule type" value="Genomic_DNA"/>
</dbReference>
<name>U5IGK2_9DELT</name>